<gene>
    <name evidence="2" type="ORF">GRI41_08265</name>
</gene>
<comment type="caution">
    <text evidence="2">The sequence shown here is derived from an EMBL/GenBank/DDBJ whole genome shotgun (WGS) entry which is preliminary data.</text>
</comment>
<evidence type="ECO:0000313" key="3">
    <source>
        <dbReference type="Proteomes" id="UP000442714"/>
    </source>
</evidence>
<dbReference type="NCBIfam" id="NF033537">
    <property type="entry name" value="lasso_biosyn_B2"/>
    <property type="match status" value="1"/>
</dbReference>
<dbReference type="RefSeq" id="WP_160604362.1">
    <property type="nucleotide sequence ID" value="NZ_WTYX01000001.1"/>
</dbReference>
<dbReference type="OrthoDB" id="3790432at2"/>
<dbReference type="InterPro" id="IPR053521">
    <property type="entry name" value="McjB-like"/>
</dbReference>
<evidence type="ECO:0000313" key="2">
    <source>
        <dbReference type="EMBL" id="MXO90811.1"/>
    </source>
</evidence>
<protein>
    <submittedName>
        <fullName evidence="2">Lasso peptide biosynthesis B2 protein</fullName>
    </submittedName>
</protein>
<keyword evidence="3" id="KW-1185">Reference proteome</keyword>
<name>A0A844ZR63_9SPHN</name>
<dbReference type="Proteomes" id="UP000442714">
    <property type="component" value="Unassembled WGS sequence"/>
</dbReference>
<accession>A0A844ZR63</accession>
<sequence length="151" mass="16957">MPIFRKLRTFAAQPPAEQFAFAEAVLLLTYTRILVNFVPSKRWRNQIAVSKDASGDAVQLDKSQKQIARLVMRAIKQAGRNVPVEFVCLPQALAARSMLTRRGLPSELFIGTKLAAEEDREFHAWLKSGEVVVTGHCDEAEYAVFGTQRRP</sequence>
<reference evidence="2 3" key="1">
    <citation type="submission" date="2019-12" db="EMBL/GenBank/DDBJ databases">
        <title>Genomic-based taxomic classification of the family Erythrobacteraceae.</title>
        <authorList>
            <person name="Xu L."/>
        </authorList>
    </citation>
    <scope>NUCLEOTIDE SEQUENCE [LARGE SCALE GENOMIC DNA]</scope>
    <source>
        <strain evidence="2 3">KCTC 52763</strain>
    </source>
</reference>
<dbReference type="EMBL" id="WTYX01000001">
    <property type="protein sequence ID" value="MXO90811.1"/>
    <property type="molecule type" value="Genomic_DNA"/>
</dbReference>
<dbReference type="AlphaFoldDB" id="A0A844ZR63"/>
<feature type="domain" description="Microcin J25-processing protein McjB C-terminal" evidence="1">
    <location>
        <begin position="39"/>
        <end position="144"/>
    </location>
</feature>
<evidence type="ECO:0000259" key="1">
    <source>
        <dbReference type="Pfam" id="PF13471"/>
    </source>
</evidence>
<proteinExistence type="predicted"/>
<organism evidence="2 3">
    <name type="scientific">Pontixanthobacter aquaemixtae</name>
    <dbReference type="NCBI Taxonomy" id="1958940"/>
    <lineage>
        <taxon>Bacteria</taxon>
        <taxon>Pseudomonadati</taxon>
        <taxon>Pseudomonadota</taxon>
        <taxon>Alphaproteobacteria</taxon>
        <taxon>Sphingomonadales</taxon>
        <taxon>Erythrobacteraceae</taxon>
        <taxon>Pontixanthobacter</taxon>
    </lineage>
</organism>
<dbReference type="InterPro" id="IPR032708">
    <property type="entry name" value="McjB_C"/>
</dbReference>
<dbReference type="Pfam" id="PF13471">
    <property type="entry name" value="Transglut_core3"/>
    <property type="match status" value="1"/>
</dbReference>